<sequence length="53" mass="6006">MKVRYRTESGSESTAYLDDGDGSTRTGTDKYTDEPLTVRWDGSKWVEVVEETT</sequence>
<comment type="caution">
    <text evidence="2">The sequence shown here is derived from an EMBL/GenBank/DDBJ whole genome shotgun (WGS) entry which is preliminary data.</text>
</comment>
<reference evidence="2 3" key="1">
    <citation type="submission" date="2024-12" db="EMBL/GenBank/DDBJ databases">
        <title>Forecasting of Potato common scab and diversities of Pathogenic streptomyces spp. in china.</title>
        <authorList>
            <person name="Handique U."/>
            <person name="Wu J."/>
        </authorList>
    </citation>
    <scope>NUCLEOTIDE SEQUENCE [LARGE SCALE GENOMIC DNA]</scope>
    <source>
        <strain evidence="2 3">ZRIMU1585</strain>
    </source>
</reference>
<name>A0ABW9IMW5_STRGJ</name>
<evidence type="ECO:0000313" key="3">
    <source>
        <dbReference type="Proteomes" id="UP001631993"/>
    </source>
</evidence>
<dbReference type="EMBL" id="JBJVNE010000014">
    <property type="protein sequence ID" value="MFM9649824.1"/>
    <property type="molecule type" value="Genomic_DNA"/>
</dbReference>
<evidence type="ECO:0000313" key="2">
    <source>
        <dbReference type="EMBL" id="MFM9649824.1"/>
    </source>
</evidence>
<proteinExistence type="predicted"/>
<keyword evidence="3" id="KW-1185">Reference proteome</keyword>
<feature type="region of interest" description="Disordered" evidence="1">
    <location>
        <begin position="1"/>
        <end position="33"/>
    </location>
</feature>
<organism evidence="2 3">
    <name type="scientific">Streptomyces galilaeus</name>
    <dbReference type="NCBI Taxonomy" id="33899"/>
    <lineage>
        <taxon>Bacteria</taxon>
        <taxon>Bacillati</taxon>
        <taxon>Actinomycetota</taxon>
        <taxon>Actinomycetes</taxon>
        <taxon>Kitasatosporales</taxon>
        <taxon>Streptomycetaceae</taxon>
        <taxon>Streptomyces</taxon>
    </lineage>
</organism>
<dbReference type="RefSeq" id="WP_369279780.1">
    <property type="nucleotide sequence ID" value="NZ_JBJVMW010000010.1"/>
</dbReference>
<dbReference type="Proteomes" id="UP001631993">
    <property type="component" value="Unassembled WGS sequence"/>
</dbReference>
<accession>A0ABW9IMW5</accession>
<gene>
    <name evidence="2" type="ORF">ACKI1S_27210</name>
</gene>
<evidence type="ECO:0000256" key="1">
    <source>
        <dbReference type="SAM" id="MobiDB-lite"/>
    </source>
</evidence>
<protein>
    <submittedName>
        <fullName evidence="2">Uncharacterized protein</fullName>
    </submittedName>
</protein>